<reference evidence="2 3" key="1">
    <citation type="journal article" date="1998" name="Science">
        <title>Genome sequence of the nematode C. elegans: a platform for investigating biology.</title>
        <authorList>
            <consortium name="The C. elegans sequencing consortium"/>
            <person name="Sulson J.E."/>
            <person name="Waterston R."/>
        </authorList>
    </citation>
    <scope>NUCLEOTIDE SEQUENCE [LARGE SCALE GENOMIC DNA]</scope>
    <source>
        <strain evidence="2 3">Bristol N2</strain>
    </source>
</reference>
<dbReference type="InParanoid" id="Q8I4G7"/>
<dbReference type="RefSeq" id="NP_872158.1">
    <property type="nucleotide sequence ID" value="NM_182358.4"/>
</dbReference>
<evidence type="ECO:0000259" key="1">
    <source>
        <dbReference type="PROSITE" id="PS50181"/>
    </source>
</evidence>
<dbReference type="AGR" id="WB:WBGene00011213"/>
<name>Q8I4G7_CAEEL</name>
<dbReference type="EMBL" id="BX284605">
    <property type="protein sequence ID" value="CAD54151.1"/>
    <property type="molecule type" value="Genomic_DNA"/>
</dbReference>
<dbReference type="AlphaFoldDB" id="Q8I4G7"/>
<dbReference type="Pfam" id="PF00646">
    <property type="entry name" value="F-box"/>
    <property type="match status" value="1"/>
</dbReference>
<accession>Q8I4G7</accession>
<dbReference type="KEGG" id="cel:CELE_R10E8.8"/>
<organism evidence="2 3">
    <name type="scientific">Caenorhabditis elegans</name>
    <dbReference type="NCBI Taxonomy" id="6239"/>
    <lineage>
        <taxon>Eukaryota</taxon>
        <taxon>Metazoa</taxon>
        <taxon>Ecdysozoa</taxon>
        <taxon>Nematoda</taxon>
        <taxon>Chromadorea</taxon>
        <taxon>Rhabditida</taxon>
        <taxon>Rhabditina</taxon>
        <taxon>Rhabditomorpha</taxon>
        <taxon>Rhabditoidea</taxon>
        <taxon>Rhabditidae</taxon>
        <taxon>Peloderinae</taxon>
        <taxon>Caenorhabditis</taxon>
    </lineage>
</organism>
<protein>
    <submittedName>
        <fullName evidence="2">F-box domain-containing protein</fullName>
    </submittedName>
</protein>
<dbReference type="CTD" id="259680"/>
<dbReference type="Proteomes" id="UP000001940">
    <property type="component" value="Chromosome V"/>
</dbReference>
<dbReference type="InterPro" id="IPR001810">
    <property type="entry name" value="F-box_dom"/>
</dbReference>
<dbReference type="SMART" id="SM00256">
    <property type="entry name" value="FBOX"/>
    <property type="match status" value="1"/>
</dbReference>
<evidence type="ECO:0000313" key="2">
    <source>
        <dbReference type="EMBL" id="CAD54151.1"/>
    </source>
</evidence>
<dbReference type="PhylomeDB" id="Q8I4G7"/>
<dbReference type="UCSC" id="R10E8.8">
    <property type="organism name" value="c. elegans"/>
</dbReference>
<sequence length="294" mass="33976">MKRIQNYPVVEIHIEVDTDLILLIFIIFNLGKTSPVKLTYKKNGNRGCLRIEGKNQELIKNQDFVTVSIKDLTSSLESINVLSFLSIKLLEDSSSVPECDTNVKFLEQLNEMLDSRLQSFKVNEIDLSFRSISLSRHVLSMVVSCQSDMFKSLNIKVTDKNGKRLLDKLFSITDLSKFVEHHQIQALENFVNNELKSYKTGIDYTYKLTFSDEVKLLGQTLERNLKVKNSAPYQTQKSNTEMHLNTQQSILYDMPDLVIDRIVNLLQPKNRLDFRAVCKRFRAAVDRKSSRQRC</sequence>
<keyword evidence="3" id="KW-1185">Reference proteome</keyword>
<evidence type="ECO:0000313" key="3">
    <source>
        <dbReference type="Proteomes" id="UP000001940"/>
    </source>
</evidence>
<dbReference type="CDD" id="cd22150">
    <property type="entry name" value="F-box_CeFBXA-like"/>
    <property type="match status" value="1"/>
</dbReference>
<dbReference type="STRING" id="6239.R10E8.8.1"/>
<dbReference type="PANTHER" id="PTHR23014:SF1">
    <property type="entry name" value="DUF38 DOMAIN-CONTAINING PROTEIN-RELATED"/>
    <property type="match status" value="1"/>
</dbReference>
<feature type="domain" description="F-box" evidence="1">
    <location>
        <begin position="248"/>
        <end position="294"/>
    </location>
</feature>
<dbReference type="SUPFAM" id="SSF81383">
    <property type="entry name" value="F-box domain"/>
    <property type="match status" value="1"/>
</dbReference>
<dbReference type="HOGENOM" id="CLU_947423_0_0_1"/>
<evidence type="ECO:0000313" key="4">
    <source>
        <dbReference type="WormBase" id="R10E8.8"/>
    </source>
</evidence>
<dbReference type="PANTHER" id="PTHR23014">
    <property type="entry name" value="F-BOX A PROTEIN"/>
    <property type="match status" value="1"/>
</dbReference>
<dbReference type="PROSITE" id="PS50181">
    <property type="entry name" value="FBOX"/>
    <property type="match status" value="1"/>
</dbReference>
<proteinExistence type="predicted"/>
<dbReference type="InterPro" id="IPR036047">
    <property type="entry name" value="F-box-like_dom_sf"/>
</dbReference>
<dbReference type="GeneID" id="259680"/>
<dbReference type="Bgee" id="WBGene00011213">
    <property type="expression patterns" value="Expressed in adult organism and 1 other cell type or tissue"/>
</dbReference>
<dbReference type="FunCoup" id="Q8I4G7">
    <property type="interactions" value="2"/>
</dbReference>
<gene>
    <name evidence="2" type="ORF">CELE_R10E8.8</name>
    <name evidence="2 4" type="ORF">R10E8.8</name>
</gene>
<dbReference type="PaxDb" id="6239-R10E8.8.2"/>
<dbReference type="WormBase" id="R10E8.8">
    <property type="protein sequence ID" value="CE31980"/>
    <property type="gene ID" value="WBGene00011213"/>
</dbReference>
<dbReference type="eggNOG" id="ENOG502TK2P">
    <property type="taxonomic scope" value="Eukaryota"/>
</dbReference>